<name>A0A8X6IQT3_NEPPI</name>
<evidence type="ECO:0000313" key="2">
    <source>
        <dbReference type="Proteomes" id="UP000887013"/>
    </source>
</evidence>
<comment type="caution">
    <text evidence="1">The sequence shown here is derived from an EMBL/GenBank/DDBJ whole genome shotgun (WGS) entry which is preliminary data.</text>
</comment>
<gene>
    <name evidence="1" type="ORF">NPIL_36111</name>
</gene>
<organism evidence="1 2">
    <name type="scientific">Nephila pilipes</name>
    <name type="common">Giant wood spider</name>
    <name type="synonym">Nephila maculata</name>
    <dbReference type="NCBI Taxonomy" id="299642"/>
    <lineage>
        <taxon>Eukaryota</taxon>
        <taxon>Metazoa</taxon>
        <taxon>Ecdysozoa</taxon>
        <taxon>Arthropoda</taxon>
        <taxon>Chelicerata</taxon>
        <taxon>Arachnida</taxon>
        <taxon>Araneae</taxon>
        <taxon>Araneomorphae</taxon>
        <taxon>Entelegynae</taxon>
        <taxon>Araneoidea</taxon>
        <taxon>Nephilidae</taxon>
        <taxon>Nephila</taxon>
    </lineage>
</organism>
<accession>A0A8X6IQT3</accession>
<dbReference type="Proteomes" id="UP000887013">
    <property type="component" value="Unassembled WGS sequence"/>
</dbReference>
<proteinExistence type="predicted"/>
<dbReference type="EMBL" id="BMAW01046538">
    <property type="protein sequence ID" value="GFS56040.1"/>
    <property type="molecule type" value="Genomic_DNA"/>
</dbReference>
<sequence length="112" mass="12705">MRRAFALSSHRLSGNIPHPQVMDRASLCVHQQTTHRSEDISAVRGVSKTANEHQAIFKNQPQYINVARLGYMNLEDKRCLMSISSTEERCNVYLVGVICEGDEMVSAVKKWK</sequence>
<evidence type="ECO:0000313" key="1">
    <source>
        <dbReference type="EMBL" id="GFS56040.1"/>
    </source>
</evidence>
<keyword evidence="2" id="KW-1185">Reference proteome</keyword>
<protein>
    <submittedName>
        <fullName evidence="1">Uncharacterized protein</fullName>
    </submittedName>
</protein>
<reference evidence="1" key="1">
    <citation type="submission" date="2020-08" db="EMBL/GenBank/DDBJ databases">
        <title>Multicomponent nature underlies the extraordinary mechanical properties of spider dragline silk.</title>
        <authorList>
            <person name="Kono N."/>
            <person name="Nakamura H."/>
            <person name="Mori M."/>
            <person name="Yoshida Y."/>
            <person name="Ohtoshi R."/>
            <person name="Malay A.D."/>
            <person name="Moran D.A.P."/>
            <person name="Tomita M."/>
            <person name="Numata K."/>
            <person name="Arakawa K."/>
        </authorList>
    </citation>
    <scope>NUCLEOTIDE SEQUENCE</scope>
</reference>
<dbReference type="AlphaFoldDB" id="A0A8X6IQT3"/>